<evidence type="ECO:0000313" key="5">
    <source>
        <dbReference type="Proteomes" id="UP000800041"/>
    </source>
</evidence>
<dbReference type="InterPro" id="IPR051122">
    <property type="entry name" value="SDR_DHRS6-like"/>
</dbReference>
<comment type="similarity">
    <text evidence="1">Belongs to the short-chain dehydrogenases/reductases (SDR) family.</text>
</comment>
<keyword evidence="5" id="KW-1185">Reference proteome</keyword>
<dbReference type="PANTHER" id="PTHR43477:SF1">
    <property type="entry name" value="DIHYDROANTICAPSIN 7-DEHYDROGENASE"/>
    <property type="match status" value="1"/>
</dbReference>
<dbReference type="PRINTS" id="PR00081">
    <property type="entry name" value="GDHRDH"/>
</dbReference>
<dbReference type="InterPro" id="IPR002347">
    <property type="entry name" value="SDR_fam"/>
</dbReference>
<protein>
    <submittedName>
        <fullName evidence="4">NAD(P)-binding protein</fullName>
    </submittedName>
</protein>
<reference evidence="4" key="1">
    <citation type="journal article" date="2020" name="Stud. Mycol.">
        <title>101 Dothideomycetes genomes: a test case for predicting lifestyles and emergence of pathogens.</title>
        <authorList>
            <person name="Haridas S."/>
            <person name="Albert R."/>
            <person name="Binder M."/>
            <person name="Bloem J."/>
            <person name="Labutti K."/>
            <person name="Salamov A."/>
            <person name="Andreopoulos B."/>
            <person name="Baker S."/>
            <person name="Barry K."/>
            <person name="Bills G."/>
            <person name="Bluhm B."/>
            <person name="Cannon C."/>
            <person name="Castanera R."/>
            <person name="Culley D."/>
            <person name="Daum C."/>
            <person name="Ezra D."/>
            <person name="Gonzalez J."/>
            <person name="Henrissat B."/>
            <person name="Kuo A."/>
            <person name="Liang C."/>
            <person name="Lipzen A."/>
            <person name="Lutzoni F."/>
            <person name="Magnuson J."/>
            <person name="Mondo S."/>
            <person name="Nolan M."/>
            <person name="Ohm R."/>
            <person name="Pangilinan J."/>
            <person name="Park H.-J."/>
            <person name="Ramirez L."/>
            <person name="Alfaro M."/>
            <person name="Sun H."/>
            <person name="Tritt A."/>
            <person name="Yoshinaga Y."/>
            <person name="Zwiers L.-H."/>
            <person name="Turgeon B."/>
            <person name="Goodwin S."/>
            <person name="Spatafora J."/>
            <person name="Crous P."/>
            <person name="Grigoriev I."/>
        </authorList>
    </citation>
    <scope>NUCLEOTIDE SEQUENCE</scope>
    <source>
        <strain evidence="4">CBS 113979</strain>
    </source>
</reference>
<keyword evidence="2" id="KW-0521">NADP</keyword>
<sequence length="261" mass="27528">MPADQRKYINKLEGAKVLIFGGSSGIGFGVAEAVLEYGASVTISSSSQQRIDDAVARLKKSYPSCEGKIVGYTCNLGDEATAEENIKSVLEKVGTVDHIVYTAGDALGSKPLSEQTFEMIKQRGVVRFFSPLLLAKHAPSHLSAGPRASITLTTGTVGEKPIAGWGAGAAYASGMIGMAKSLALDLKPIRVNVVSPGAVETELWDSIPQQARQKLFEHLESAMLTGRVGRVQDVVEAYLFAMKDENATGGLIQTNSGGLIG</sequence>
<evidence type="ECO:0000256" key="2">
    <source>
        <dbReference type="ARBA" id="ARBA00022857"/>
    </source>
</evidence>
<dbReference type="PANTHER" id="PTHR43477">
    <property type="entry name" value="DIHYDROANTICAPSIN 7-DEHYDROGENASE"/>
    <property type="match status" value="1"/>
</dbReference>
<dbReference type="Pfam" id="PF23441">
    <property type="entry name" value="SDR"/>
    <property type="match status" value="1"/>
</dbReference>
<dbReference type="InterPro" id="IPR036291">
    <property type="entry name" value="NAD(P)-bd_dom_sf"/>
</dbReference>
<dbReference type="Proteomes" id="UP000800041">
    <property type="component" value="Unassembled WGS sequence"/>
</dbReference>
<proteinExistence type="inferred from homology"/>
<dbReference type="GO" id="GO:0016491">
    <property type="term" value="F:oxidoreductase activity"/>
    <property type="evidence" value="ECO:0007669"/>
    <property type="project" value="UniProtKB-KW"/>
</dbReference>
<dbReference type="OrthoDB" id="294295at2759"/>
<evidence type="ECO:0000256" key="1">
    <source>
        <dbReference type="ARBA" id="ARBA00006484"/>
    </source>
</evidence>
<dbReference type="EMBL" id="ML977147">
    <property type="protein sequence ID" value="KAF1988909.1"/>
    <property type="molecule type" value="Genomic_DNA"/>
</dbReference>
<dbReference type="SUPFAM" id="SSF51735">
    <property type="entry name" value="NAD(P)-binding Rossmann-fold domains"/>
    <property type="match status" value="1"/>
</dbReference>
<dbReference type="InterPro" id="IPR057571">
    <property type="entry name" value="SDR_PhqE-like"/>
</dbReference>
<name>A0A6G1H7C9_9PEZI</name>
<evidence type="ECO:0000256" key="3">
    <source>
        <dbReference type="ARBA" id="ARBA00023002"/>
    </source>
</evidence>
<accession>A0A6G1H7C9</accession>
<evidence type="ECO:0000313" key="4">
    <source>
        <dbReference type="EMBL" id="KAF1988909.1"/>
    </source>
</evidence>
<keyword evidence="3" id="KW-0560">Oxidoreductase</keyword>
<dbReference type="AlphaFoldDB" id="A0A6G1H7C9"/>
<gene>
    <name evidence="4" type="ORF">K402DRAFT_411387</name>
</gene>
<dbReference type="Gene3D" id="3.40.50.720">
    <property type="entry name" value="NAD(P)-binding Rossmann-like Domain"/>
    <property type="match status" value="1"/>
</dbReference>
<organism evidence="4 5">
    <name type="scientific">Aulographum hederae CBS 113979</name>
    <dbReference type="NCBI Taxonomy" id="1176131"/>
    <lineage>
        <taxon>Eukaryota</taxon>
        <taxon>Fungi</taxon>
        <taxon>Dikarya</taxon>
        <taxon>Ascomycota</taxon>
        <taxon>Pezizomycotina</taxon>
        <taxon>Dothideomycetes</taxon>
        <taxon>Pleosporomycetidae</taxon>
        <taxon>Aulographales</taxon>
        <taxon>Aulographaceae</taxon>
    </lineage>
</organism>